<feature type="chain" id="PRO_5016770274" evidence="1">
    <location>
        <begin position="30"/>
        <end position="133"/>
    </location>
</feature>
<dbReference type="EMBL" id="QQBB01000002">
    <property type="protein sequence ID" value="RDI60901.1"/>
    <property type="molecule type" value="Genomic_DNA"/>
</dbReference>
<dbReference type="GO" id="GO:0006644">
    <property type="term" value="P:phospholipid metabolic process"/>
    <property type="evidence" value="ECO:0007669"/>
    <property type="project" value="InterPro"/>
</dbReference>
<proteinExistence type="predicted"/>
<accession>A0A370HSH8</accession>
<feature type="signal peptide" evidence="1">
    <location>
        <begin position="1"/>
        <end position="29"/>
    </location>
</feature>
<evidence type="ECO:0000256" key="1">
    <source>
        <dbReference type="SAM" id="SignalP"/>
    </source>
</evidence>
<dbReference type="Pfam" id="PF00068">
    <property type="entry name" value="Phospholip_A2_1"/>
    <property type="match status" value="1"/>
</dbReference>
<name>A0A370HSH8_9HYPH</name>
<organism evidence="3 4">
    <name type="scientific">Microvirga subterranea</name>
    <dbReference type="NCBI Taxonomy" id="186651"/>
    <lineage>
        <taxon>Bacteria</taxon>
        <taxon>Pseudomonadati</taxon>
        <taxon>Pseudomonadota</taxon>
        <taxon>Alphaproteobacteria</taxon>
        <taxon>Hyphomicrobiales</taxon>
        <taxon>Methylobacteriaceae</taxon>
        <taxon>Microvirga</taxon>
    </lineage>
</organism>
<evidence type="ECO:0000313" key="3">
    <source>
        <dbReference type="EMBL" id="RDI60901.1"/>
    </source>
</evidence>
<keyword evidence="1" id="KW-0732">Signal</keyword>
<dbReference type="GO" id="GO:0050482">
    <property type="term" value="P:arachidonate secretion"/>
    <property type="evidence" value="ECO:0007669"/>
    <property type="project" value="InterPro"/>
</dbReference>
<dbReference type="GO" id="GO:0004623">
    <property type="term" value="F:phospholipase A2 activity"/>
    <property type="evidence" value="ECO:0007669"/>
    <property type="project" value="InterPro"/>
</dbReference>
<reference evidence="3 4" key="1">
    <citation type="submission" date="2018-07" db="EMBL/GenBank/DDBJ databases">
        <title>Genomic Encyclopedia of Type Strains, Phase IV (KMG-IV): sequencing the most valuable type-strain genomes for metagenomic binning, comparative biology and taxonomic classification.</title>
        <authorList>
            <person name="Goeker M."/>
        </authorList>
    </citation>
    <scope>NUCLEOTIDE SEQUENCE [LARGE SCALE GENOMIC DNA]</scope>
    <source>
        <strain evidence="3 4">DSM 14364</strain>
    </source>
</reference>
<protein>
    <submittedName>
        <fullName evidence="3">Phospholipase A2-like protein</fullName>
    </submittedName>
</protein>
<dbReference type="InterPro" id="IPR016090">
    <property type="entry name" value="PLA2-like_dom"/>
</dbReference>
<feature type="domain" description="Phospholipase A2-like central" evidence="2">
    <location>
        <begin position="43"/>
        <end position="85"/>
    </location>
</feature>
<sequence>MISVIRSVRPLAALALCLTALFCSAPAVAQGAAGSRTAAPPLFHGHWCGAGDQNRAAPVDALDAACRAHDLCYERVGRNACNCDRAFLDATARLARNMRIPESVRSKAATANSLFSAAPCRENPELPKKTGAP</sequence>
<dbReference type="InterPro" id="IPR036444">
    <property type="entry name" value="PLipase_A2_dom_sf"/>
</dbReference>
<dbReference type="OrthoDB" id="8087013at2"/>
<dbReference type="SUPFAM" id="SSF48619">
    <property type="entry name" value="Phospholipase A2, PLA2"/>
    <property type="match status" value="1"/>
</dbReference>
<comment type="caution">
    <text evidence="3">The sequence shown here is derived from an EMBL/GenBank/DDBJ whole genome shotgun (WGS) entry which is preliminary data.</text>
</comment>
<evidence type="ECO:0000259" key="2">
    <source>
        <dbReference type="Pfam" id="PF00068"/>
    </source>
</evidence>
<dbReference type="AlphaFoldDB" id="A0A370HSH8"/>
<dbReference type="Gene3D" id="1.20.90.10">
    <property type="entry name" value="Phospholipase A2 domain"/>
    <property type="match status" value="1"/>
</dbReference>
<gene>
    <name evidence="3" type="ORF">DES45_102289</name>
</gene>
<evidence type="ECO:0000313" key="4">
    <source>
        <dbReference type="Proteomes" id="UP000254925"/>
    </source>
</evidence>
<dbReference type="Proteomes" id="UP000254925">
    <property type="component" value="Unassembled WGS sequence"/>
</dbReference>
<keyword evidence="4" id="KW-1185">Reference proteome</keyword>
<dbReference type="CDD" id="cd00618">
    <property type="entry name" value="PLA2_like"/>
    <property type="match status" value="1"/>
</dbReference>